<dbReference type="RefSeq" id="WP_197525758.1">
    <property type="nucleotide sequence ID" value="NZ_SJPQ01000003.1"/>
</dbReference>
<comment type="caution">
    <text evidence="2">The sequence shown here is derived from an EMBL/GenBank/DDBJ whole genome shotgun (WGS) entry which is preliminary data.</text>
</comment>
<dbReference type="PANTHER" id="PTHR10443:SF12">
    <property type="entry name" value="DIPEPTIDASE"/>
    <property type="match status" value="1"/>
</dbReference>
<dbReference type="InterPro" id="IPR032466">
    <property type="entry name" value="Metal_Hydrolase"/>
</dbReference>
<reference evidence="2 3" key="1">
    <citation type="submission" date="2019-02" db="EMBL/GenBank/DDBJ databases">
        <title>Deep-cultivation of Planctomycetes and their phenomic and genomic characterization uncovers novel biology.</title>
        <authorList>
            <person name="Wiegand S."/>
            <person name="Jogler M."/>
            <person name="Boedeker C."/>
            <person name="Pinto D."/>
            <person name="Vollmers J."/>
            <person name="Rivas-Marin E."/>
            <person name="Kohn T."/>
            <person name="Peeters S.H."/>
            <person name="Heuer A."/>
            <person name="Rast P."/>
            <person name="Oberbeckmann S."/>
            <person name="Bunk B."/>
            <person name="Jeske O."/>
            <person name="Meyerdierks A."/>
            <person name="Storesund J.E."/>
            <person name="Kallscheuer N."/>
            <person name="Luecker S."/>
            <person name="Lage O.M."/>
            <person name="Pohl T."/>
            <person name="Merkel B.J."/>
            <person name="Hornburger P."/>
            <person name="Mueller R.-W."/>
            <person name="Bruemmer F."/>
            <person name="Labrenz M."/>
            <person name="Spormann A.M."/>
            <person name="Op Den Camp H."/>
            <person name="Overmann J."/>
            <person name="Amann R."/>
            <person name="Jetten M.S.M."/>
            <person name="Mascher T."/>
            <person name="Medema M.H."/>
            <person name="Devos D.P."/>
            <person name="Kaster A.-K."/>
            <person name="Ovreas L."/>
            <person name="Rohde M."/>
            <person name="Galperin M.Y."/>
            <person name="Jogler C."/>
        </authorList>
    </citation>
    <scope>NUCLEOTIDE SEQUENCE [LARGE SCALE GENOMIC DNA]</scope>
    <source>
        <strain evidence="2 3">Mal64</strain>
    </source>
</reference>
<dbReference type="CDD" id="cd01301">
    <property type="entry name" value="rDP_like"/>
    <property type="match status" value="1"/>
</dbReference>
<dbReference type="Gene3D" id="3.20.20.140">
    <property type="entry name" value="Metal-dependent hydrolases"/>
    <property type="match status" value="1"/>
</dbReference>
<dbReference type="PANTHER" id="PTHR10443">
    <property type="entry name" value="MICROSOMAL DIPEPTIDASE"/>
    <property type="match status" value="1"/>
</dbReference>
<evidence type="ECO:0000313" key="2">
    <source>
        <dbReference type="EMBL" id="TWT87239.1"/>
    </source>
</evidence>
<accession>A0A5C5ZIL4</accession>
<feature type="signal peptide" evidence="1">
    <location>
        <begin position="1"/>
        <end position="22"/>
    </location>
</feature>
<sequence precursor="true">MRLAAVMLTIGLLASGAGSALAADGGGDGEPIVLTDHARELHRSSLLIDGHNDLPWELRKKGSADFTKLDIALPQPGLQTDIPRLHEGGMGAQFWSVWVPVDTAKRGAALQTTLEQIELVKLMLARYPNDFELALTTDDIERIHASGKIASLIGVEGGHCIEDSLAVLRRLYGFGARYMTLTHSRSLSWADSGTDDPVSGGLNAFGEEVVREMNRLGMMVDISHVSINVMKQAIALSEAPVIFSHSSCRAIAEHPRNVPDEVLALLPEKDGVVMINFFSAFVVPEASQINARRLEYELEMEAKHGDDQQAIDSAVRKWNDQHPYPNGTIHHVLDHIEHVIKVAGVDHVGLGSDFDGVSVLPDQLEGADCYPLITQGLIDRGYSDADIQQVLGGNLMRVFRKTEQTAARLAESEGDE</sequence>
<dbReference type="GO" id="GO:0070573">
    <property type="term" value="F:metallodipeptidase activity"/>
    <property type="evidence" value="ECO:0007669"/>
    <property type="project" value="InterPro"/>
</dbReference>
<name>A0A5C5ZIL4_9BACT</name>
<organism evidence="2 3">
    <name type="scientific">Pseudobythopirellula maris</name>
    <dbReference type="NCBI Taxonomy" id="2527991"/>
    <lineage>
        <taxon>Bacteria</taxon>
        <taxon>Pseudomonadati</taxon>
        <taxon>Planctomycetota</taxon>
        <taxon>Planctomycetia</taxon>
        <taxon>Pirellulales</taxon>
        <taxon>Lacipirellulaceae</taxon>
        <taxon>Pseudobythopirellula</taxon>
    </lineage>
</organism>
<dbReference type="Pfam" id="PF01244">
    <property type="entry name" value="Peptidase_M19"/>
    <property type="match status" value="1"/>
</dbReference>
<proteinExistence type="predicted"/>
<dbReference type="SUPFAM" id="SSF51556">
    <property type="entry name" value="Metallo-dependent hydrolases"/>
    <property type="match status" value="1"/>
</dbReference>
<dbReference type="PROSITE" id="PS51365">
    <property type="entry name" value="RENAL_DIPEPTIDASE_2"/>
    <property type="match status" value="1"/>
</dbReference>
<gene>
    <name evidence="2" type="ORF">Mal64_27770</name>
</gene>
<dbReference type="GO" id="GO:0006508">
    <property type="term" value="P:proteolysis"/>
    <property type="evidence" value="ECO:0007669"/>
    <property type="project" value="InterPro"/>
</dbReference>
<keyword evidence="3" id="KW-1185">Reference proteome</keyword>
<evidence type="ECO:0000256" key="1">
    <source>
        <dbReference type="SAM" id="SignalP"/>
    </source>
</evidence>
<dbReference type="EMBL" id="SJPQ01000003">
    <property type="protein sequence ID" value="TWT87239.1"/>
    <property type="molecule type" value="Genomic_DNA"/>
</dbReference>
<dbReference type="Proteomes" id="UP000315440">
    <property type="component" value="Unassembled WGS sequence"/>
</dbReference>
<evidence type="ECO:0000313" key="3">
    <source>
        <dbReference type="Proteomes" id="UP000315440"/>
    </source>
</evidence>
<keyword evidence="1" id="KW-0732">Signal</keyword>
<protein>
    <submittedName>
        <fullName evidence="2">Membrane dipeptidase (Peptidase family M19)</fullName>
    </submittedName>
</protein>
<feature type="chain" id="PRO_5022926827" evidence="1">
    <location>
        <begin position="23"/>
        <end position="416"/>
    </location>
</feature>
<dbReference type="InterPro" id="IPR008257">
    <property type="entry name" value="Pept_M19"/>
</dbReference>
<dbReference type="AlphaFoldDB" id="A0A5C5ZIL4"/>